<dbReference type="Proteomes" id="UP000627715">
    <property type="component" value="Unassembled WGS sequence"/>
</dbReference>
<evidence type="ECO:0008006" key="4">
    <source>
        <dbReference type="Google" id="ProtNLM"/>
    </source>
</evidence>
<evidence type="ECO:0000313" key="2">
    <source>
        <dbReference type="EMBL" id="GGG58638.1"/>
    </source>
</evidence>
<protein>
    <recommendedName>
        <fullName evidence="4">Transmembrane protein</fullName>
    </recommendedName>
</protein>
<gene>
    <name evidence="2" type="ORF">GCM10011403_14950</name>
</gene>
<evidence type="ECO:0000256" key="1">
    <source>
        <dbReference type="SAM" id="Phobius"/>
    </source>
</evidence>
<name>A0A917GVQ1_9GAMM</name>
<keyword evidence="1" id="KW-0472">Membrane</keyword>
<proteinExistence type="predicted"/>
<accession>A0A917GVQ1</accession>
<dbReference type="EMBL" id="BMIY01000006">
    <property type="protein sequence ID" value="GGG58638.1"/>
    <property type="molecule type" value="Genomic_DNA"/>
</dbReference>
<comment type="caution">
    <text evidence="2">The sequence shown here is derived from an EMBL/GenBank/DDBJ whole genome shotgun (WGS) entry which is preliminary data.</text>
</comment>
<organism evidence="2 3">
    <name type="scientific">Pseudohongiella nitratireducens</name>
    <dbReference type="NCBI Taxonomy" id="1768907"/>
    <lineage>
        <taxon>Bacteria</taxon>
        <taxon>Pseudomonadati</taxon>
        <taxon>Pseudomonadota</taxon>
        <taxon>Gammaproteobacteria</taxon>
        <taxon>Pseudomonadales</taxon>
        <taxon>Pseudohongiellaceae</taxon>
        <taxon>Pseudohongiella</taxon>
    </lineage>
</organism>
<dbReference type="AlphaFoldDB" id="A0A917GVQ1"/>
<keyword evidence="1" id="KW-1133">Transmembrane helix</keyword>
<sequence>MLVLLEKIASVMSRIKSLIQLCFLLALTGTAWLLAAAPVAMQDQWLIPGIVLTMWLLMAMSITVLFRQPAQVNGEPEGWWHHTKAKMGRWLMQVLAWIVIGICLALVIISLQLAMNWFRYH</sequence>
<reference evidence="2" key="2">
    <citation type="submission" date="2020-09" db="EMBL/GenBank/DDBJ databases">
        <authorList>
            <person name="Sun Q."/>
            <person name="Zhou Y."/>
        </authorList>
    </citation>
    <scope>NUCLEOTIDE SEQUENCE</scope>
    <source>
        <strain evidence="2">CGMCC 1.15425</strain>
    </source>
</reference>
<evidence type="ECO:0000313" key="3">
    <source>
        <dbReference type="Proteomes" id="UP000627715"/>
    </source>
</evidence>
<keyword evidence="1" id="KW-0812">Transmembrane</keyword>
<reference evidence="2" key="1">
    <citation type="journal article" date="2014" name="Int. J. Syst. Evol. Microbiol.">
        <title>Complete genome sequence of Corynebacterium casei LMG S-19264T (=DSM 44701T), isolated from a smear-ripened cheese.</title>
        <authorList>
            <consortium name="US DOE Joint Genome Institute (JGI-PGF)"/>
            <person name="Walter F."/>
            <person name="Albersmeier A."/>
            <person name="Kalinowski J."/>
            <person name="Ruckert C."/>
        </authorList>
    </citation>
    <scope>NUCLEOTIDE SEQUENCE</scope>
    <source>
        <strain evidence="2">CGMCC 1.15425</strain>
    </source>
</reference>
<feature type="transmembrane region" description="Helical" evidence="1">
    <location>
        <begin position="94"/>
        <end position="115"/>
    </location>
</feature>
<keyword evidence="3" id="KW-1185">Reference proteome</keyword>
<feature type="transmembrane region" description="Helical" evidence="1">
    <location>
        <begin position="46"/>
        <end position="66"/>
    </location>
</feature>